<evidence type="ECO:0000256" key="2">
    <source>
        <dbReference type="ARBA" id="ARBA00004924"/>
    </source>
</evidence>
<evidence type="ECO:0000313" key="12">
    <source>
        <dbReference type="Proteomes" id="UP000800082"/>
    </source>
</evidence>
<keyword evidence="12" id="KW-1185">Reference proteome</keyword>
<dbReference type="GO" id="GO:0006879">
    <property type="term" value="P:intracellular iron ion homeostasis"/>
    <property type="evidence" value="ECO:0007669"/>
    <property type="project" value="TreeGrafter"/>
</dbReference>
<dbReference type="InterPro" id="IPR025700">
    <property type="entry name" value="Lys/Orn_oxygenase"/>
</dbReference>
<dbReference type="Pfam" id="PF13434">
    <property type="entry name" value="Lys_Orn_oxgnase"/>
    <property type="match status" value="1"/>
</dbReference>
<comment type="catalytic activity">
    <reaction evidence="10">
        <text>L-ornithine + NADH + O2 = N(5)-hydroxy-L-ornithine + NAD(+) + H2O</text>
        <dbReference type="Rhea" id="RHEA:41512"/>
        <dbReference type="ChEBI" id="CHEBI:15377"/>
        <dbReference type="ChEBI" id="CHEBI:15379"/>
        <dbReference type="ChEBI" id="CHEBI:46911"/>
        <dbReference type="ChEBI" id="CHEBI:57540"/>
        <dbReference type="ChEBI" id="CHEBI:57945"/>
        <dbReference type="ChEBI" id="CHEBI:78275"/>
        <dbReference type="EC" id="1.14.13.196"/>
    </reaction>
</comment>
<protein>
    <recommendedName>
        <fullName evidence="4">L-ornithine N(5)-monooxygenase [NAD(P)H]</fullName>
        <ecNumber evidence="4">1.14.13.196</ecNumber>
    </recommendedName>
</protein>
<dbReference type="SUPFAM" id="SSF51905">
    <property type="entry name" value="FAD/NAD(P)-binding domain"/>
    <property type="match status" value="1"/>
</dbReference>
<evidence type="ECO:0000256" key="8">
    <source>
        <dbReference type="ARBA" id="ARBA00023002"/>
    </source>
</evidence>
<accession>A0A6A5R854</accession>
<evidence type="ECO:0000256" key="5">
    <source>
        <dbReference type="ARBA" id="ARBA00022630"/>
    </source>
</evidence>
<dbReference type="EC" id="1.14.13.196" evidence="4"/>
<sequence>MSSTQQTSRQLENTSNSSSSPLYDLVCVGFSAAQLATAIANREARSESRILFLERKNSFSWHSGAHLSRSRMETPFLYDLASLRNPRSSFSYTCYLLARNRLVEFANSDRLNPLRDEFEDYLKWCAEQFKDQVRYGSEVVGVAPEAEDNTVRSWKIAVKDANGKTYVIRARNVAAPTPGKHVSAKTESLTTVDFLAGQRIMPMADYLSRRDELRQHFEPRLNVAVVGSGQQTVEILDDLLSCPRLGNITVVTENDDLAPLKVLQEQEPSQPRLCSIWSKPACDLKPVTGSSELIQAIYMRAYEKQVASKGEHVLHVVIGKDAGEPCSKANIIIRDNSAAPFSSSGLLQSLNTLVLGCHQLGESFEEVQFKRGAVADARMWLMSANSEGGRSLAKDISLRAGEVVGALSSPAAGRRDGLVVQARI</sequence>
<evidence type="ECO:0000313" key="11">
    <source>
        <dbReference type="EMBL" id="KAF1923154.1"/>
    </source>
</evidence>
<evidence type="ECO:0000256" key="10">
    <source>
        <dbReference type="ARBA" id="ARBA00049248"/>
    </source>
</evidence>
<comment type="pathway">
    <text evidence="2">Siderophore biosynthesis.</text>
</comment>
<dbReference type="OrthoDB" id="3519933at2759"/>
<comment type="cofactor">
    <cofactor evidence="1">
        <name>FAD</name>
        <dbReference type="ChEBI" id="CHEBI:57692"/>
    </cofactor>
</comment>
<dbReference type="PANTHER" id="PTHR42802">
    <property type="entry name" value="MONOOXYGENASE"/>
    <property type="match status" value="1"/>
</dbReference>
<keyword evidence="8" id="KW-0560">Oxidoreductase</keyword>
<dbReference type="InterPro" id="IPR036188">
    <property type="entry name" value="FAD/NAD-bd_sf"/>
</dbReference>
<gene>
    <name evidence="11" type="ORF">M421DRAFT_426128</name>
</gene>
<keyword evidence="7" id="KW-0521">NADP</keyword>
<dbReference type="EMBL" id="ML979009">
    <property type="protein sequence ID" value="KAF1923154.1"/>
    <property type="molecule type" value="Genomic_DNA"/>
</dbReference>
<comment type="catalytic activity">
    <reaction evidence="9">
        <text>L-ornithine + NADPH + O2 = N(5)-hydroxy-L-ornithine + NADP(+) + H2O</text>
        <dbReference type="Rhea" id="RHEA:41508"/>
        <dbReference type="ChEBI" id="CHEBI:15377"/>
        <dbReference type="ChEBI" id="CHEBI:15379"/>
        <dbReference type="ChEBI" id="CHEBI:46911"/>
        <dbReference type="ChEBI" id="CHEBI:57783"/>
        <dbReference type="ChEBI" id="CHEBI:58349"/>
        <dbReference type="ChEBI" id="CHEBI:78275"/>
        <dbReference type="EC" id="1.14.13.196"/>
    </reaction>
</comment>
<dbReference type="Proteomes" id="UP000800082">
    <property type="component" value="Unassembled WGS sequence"/>
</dbReference>
<evidence type="ECO:0000256" key="4">
    <source>
        <dbReference type="ARBA" id="ARBA00012881"/>
    </source>
</evidence>
<reference evidence="11" key="1">
    <citation type="journal article" date="2020" name="Stud. Mycol.">
        <title>101 Dothideomycetes genomes: a test case for predicting lifestyles and emergence of pathogens.</title>
        <authorList>
            <person name="Haridas S."/>
            <person name="Albert R."/>
            <person name="Binder M."/>
            <person name="Bloem J."/>
            <person name="Labutti K."/>
            <person name="Salamov A."/>
            <person name="Andreopoulos B."/>
            <person name="Baker S."/>
            <person name="Barry K."/>
            <person name="Bills G."/>
            <person name="Bluhm B."/>
            <person name="Cannon C."/>
            <person name="Castanera R."/>
            <person name="Culley D."/>
            <person name="Daum C."/>
            <person name="Ezra D."/>
            <person name="Gonzalez J."/>
            <person name="Henrissat B."/>
            <person name="Kuo A."/>
            <person name="Liang C."/>
            <person name="Lipzen A."/>
            <person name="Lutzoni F."/>
            <person name="Magnuson J."/>
            <person name="Mondo S."/>
            <person name="Nolan M."/>
            <person name="Ohm R."/>
            <person name="Pangilinan J."/>
            <person name="Park H.-J."/>
            <person name="Ramirez L."/>
            <person name="Alfaro M."/>
            <person name="Sun H."/>
            <person name="Tritt A."/>
            <person name="Yoshinaga Y."/>
            <person name="Zwiers L.-H."/>
            <person name="Turgeon B."/>
            <person name="Goodwin S."/>
            <person name="Spatafora J."/>
            <person name="Crous P."/>
            <person name="Grigoriev I."/>
        </authorList>
    </citation>
    <scope>NUCLEOTIDE SEQUENCE</scope>
    <source>
        <strain evidence="11">CBS 183.55</strain>
    </source>
</reference>
<dbReference type="RefSeq" id="XP_033443407.1">
    <property type="nucleotide sequence ID" value="XM_033594298.1"/>
</dbReference>
<proteinExistence type="inferred from homology"/>
<dbReference type="Gene3D" id="3.50.50.60">
    <property type="entry name" value="FAD/NAD(P)-binding domain"/>
    <property type="match status" value="1"/>
</dbReference>
<organism evidence="11 12">
    <name type="scientific">Didymella exigua CBS 183.55</name>
    <dbReference type="NCBI Taxonomy" id="1150837"/>
    <lineage>
        <taxon>Eukaryota</taxon>
        <taxon>Fungi</taxon>
        <taxon>Dikarya</taxon>
        <taxon>Ascomycota</taxon>
        <taxon>Pezizomycotina</taxon>
        <taxon>Dothideomycetes</taxon>
        <taxon>Pleosporomycetidae</taxon>
        <taxon>Pleosporales</taxon>
        <taxon>Pleosporineae</taxon>
        <taxon>Didymellaceae</taxon>
        <taxon>Didymella</taxon>
    </lineage>
</organism>
<name>A0A6A5R854_9PLEO</name>
<evidence type="ECO:0000256" key="3">
    <source>
        <dbReference type="ARBA" id="ARBA00007588"/>
    </source>
</evidence>
<keyword evidence="6" id="KW-0274">FAD</keyword>
<evidence type="ECO:0000256" key="6">
    <source>
        <dbReference type="ARBA" id="ARBA00022827"/>
    </source>
</evidence>
<dbReference type="AlphaFoldDB" id="A0A6A5R854"/>
<keyword evidence="5" id="KW-0285">Flavoprotein</keyword>
<comment type="similarity">
    <text evidence="3">Belongs to the lysine N(6)-hydroxylase/L-ornithine N(5)-oxygenase family.</text>
</comment>
<dbReference type="GO" id="GO:0016491">
    <property type="term" value="F:oxidoreductase activity"/>
    <property type="evidence" value="ECO:0007669"/>
    <property type="project" value="UniProtKB-KW"/>
</dbReference>
<evidence type="ECO:0000256" key="9">
    <source>
        <dbReference type="ARBA" id="ARBA00047598"/>
    </source>
</evidence>
<evidence type="ECO:0000256" key="1">
    <source>
        <dbReference type="ARBA" id="ARBA00001974"/>
    </source>
</evidence>
<dbReference type="PANTHER" id="PTHR42802:SF1">
    <property type="entry name" value="L-ORNITHINE N(5)-MONOOXYGENASE"/>
    <property type="match status" value="1"/>
</dbReference>
<dbReference type="GeneID" id="54351966"/>
<evidence type="ECO:0000256" key="7">
    <source>
        <dbReference type="ARBA" id="ARBA00022857"/>
    </source>
</evidence>